<organism evidence="3 4">
    <name type="scientific">Aerococcus urinaeequi</name>
    <dbReference type="NCBI Taxonomy" id="51665"/>
    <lineage>
        <taxon>Bacteria</taxon>
        <taxon>Bacillati</taxon>
        <taxon>Bacillota</taxon>
        <taxon>Bacilli</taxon>
        <taxon>Lactobacillales</taxon>
        <taxon>Aerococcaceae</taxon>
        <taxon>Aerococcus</taxon>
    </lineage>
</organism>
<dbReference type="EMBL" id="CP116590">
    <property type="protein sequence ID" value="WCG38747.1"/>
    <property type="molecule type" value="Genomic_DNA"/>
</dbReference>
<dbReference type="PROSITE" id="PS51372">
    <property type="entry name" value="PRD_2"/>
    <property type="match status" value="2"/>
</dbReference>
<name>A0AAF0BJX1_9LACT</name>
<dbReference type="Pfam" id="PF00874">
    <property type="entry name" value="PRD"/>
    <property type="match status" value="2"/>
</dbReference>
<dbReference type="SUPFAM" id="SSF50151">
    <property type="entry name" value="SacY-like RNA-binding domain"/>
    <property type="match status" value="1"/>
</dbReference>
<dbReference type="SUPFAM" id="SSF63520">
    <property type="entry name" value="PTS-regulatory domain, PRD"/>
    <property type="match status" value="2"/>
</dbReference>
<accession>A0AAF0BJX1</accession>
<dbReference type="GO" id="GO:0006355">
    <property type="term" value="P:regulation of DNA-templated transcription"/>
    <property type="evidence" value="ECO:0007669"/>
    <property type="project" value="InterPro"/>
</dbReference>
<dbReference type="Pfam" id="PF03123">
    <property type="entry name" value="CAT_RBD"/>
    <property type="match status" value="1"/>
</dbReference>
<feature type="domain" description="PRD" evidence="2">
    <location>
        <begin position="84"/>
        <end position="189"/>
    </location>
</feature>
<proteinExistence type="predicted"/>
<dbReference type="InterPro" id="IPR036634">
    <property type="entry name" value="PRD_sf"/>
</dbReference>
<evidence type="ECO:0000259" key="2">
    <source>
        <dbReference type="PROSITE" id="PS51372"/>
    </source>
</evidence>
<dbReference type="InterPro" id="IPR004341">
    <property type="entry name" value="CAT_RNA-bd_dom"/>
</dbReference>
<evidence type="ECO:0000313" key="4">
    <source>
        <dbReference type="Proteomes" id="UP001179483"/>
    </source>
</evidence>
<evidence type="ECO:0000313" key="3">
    <source>
        <dbReference type="EMBL" id="WCG38747.1"/>
    </source>
</evidence>
<dbReference type="AlphaFoldDB" id="A0AAF0BJX1"/>
<dbReference type="GO" id="GO:0003723">
    <property type="term" value="F:RNA binding"/>
    <property type="evidence" value="ECO:0007669"/>
    <property type="project" value="InterPro"/>
</dbReference>
<sequence>MYIRTCSHQYIKRGCGETCFKIVKRINNNVVFSSDDDGREMILIGKGLGFQAKVGDPIDGNNIEKRYYPEGDVDLEHILMVMTNASDEEIYWIYKIVSLFKDKMDVAFNPNLFLTLTDHILFAIHQQKQDPNLMNPMQWEIKRIYPKEYAIAEEAVDLVRQKLSPTFPQTEVASITLHFVNAQLDRTANQSAYEQMALTNDIIRIVQFATNIDIDENSVYFQRFVTHIRYYLIRQGQEQDNDNHSVKNDRMVELAFISYPKEKEAADKIKEYLLETKGWQVNDMELLYLILHIGNLVSHSANREK</sequence>
<feature type="domain" description="PRD" evidence="2">
    <location>
        <begin position="190"/>
        <end position="303"/>
    </location>
</feature>
<dbReference type="Gene3D" id="1.10.1790.10">
    <property type="entry name" value="PRD domain"/>
    <property type="match status" value="2"/>
</dbReference>
<dbReference type="Proteomes" id="UP001179483">
    <property type="component" value="Chromosome"/>
</dbReference>
<keyword evidence="1" id="KW-0677">Repeat</keyword>
<dbReference type="PANTHER" id="PTHR30185">
    <property type="entry name" value="CRYPTIC BETA-GLUCOSIDE BGL OPERON ANTITERMINATOR"/>
    <property type="match status" value="1"/>
</dbReference>
<protein>
    <submittedName>
        <fullName evidence="3">PRD domain-containing protein</fullName>
    </submittedName>
</protein>
<reference evidence="3" key="1">
    <citation type="submission" date="2023-01" db="EMBL/GenBank/DDBJ databases">
        <title>Oxazolidinone resistance genes in florfenicol resistant enterococci from beef cattle and veal calves at slaughter.</title>
        <authorList>
            <person name="Biggel M."/>
        </authorList>
    </citation>
    <scope>NUCLEOTIDE SEQUENCE</scope>
    <source>
        <strain evidence="3">K79-1</strain>
    </source>
</reference>
<dbReference type="SMART" id="SM01061">
    <property type="entry name" value="CAT_RBD"/>
    <property type="match status" value="1"/>
</dbReference>
<evidence type="ECO:0000256" key="1">
    <source>
        <dbReference type="ARBA" id="ARBA00022737"/>
    </source>
</evidence>
<dbReference type="InterPro" id="IPR036650">
    <property type="entry name" value="CAT_RNA-bd_dom_sf"/>
</dbReference>
<dbReference type="InterPro" id="IPR011608">
    <property type="entry name" value="PRD"/>
</dbReference>
<dbReference type="InterPro" id="IPR050661">
    <property type="entry name" value="BglG_antiterminators"/>
</dbReference>
<gene>
    <name evidence="3" type="ORF">PML80_09370</name>
</gene>
<dbReference type="Gene3D" id="2.30.24.10">
    <property type="entry name" value="CAT RNA-binding domain"/>
    <property type="match status" value="1"/>
</dbReference>
<dbReference type="PANTHER" id="PTHR30185:SF15">
    <property type="entry name" value="CRYPTIC BETA-GLUCOSIDE BGL OPERON ANTITERMINATOR"/>
    <property type="match status" value="1"/>
</dbReference>